<evidence type="ECO:0000313" key="1">
    <source>
        <dbReference type="EMBL" id="KAH9734998.1"/>
    </source>
</evidence>
<keyword evidence="2" id="KW-1185">Reference proteome</keyword>
<accession>A0ACB8JR27</accession>
<sequence>MVASASDSIELVSCDEDGDGTLSQSPLRSRVCLVVRERLALKADTLSNGLLTQLANRGALSDHPSLARILHFSTIDTLNTLEVKVDGLEGKYEVDDVHLDWAWHKRTLSTSSASTSSSDACQIDMPMLDTYDDTHNTTVVDNFLFGLEQYFDAMGVRDEASKMRKRRKEDDCKRRKAQSEMTQVLWQMLEQPMLQQSGRNAGENIGADDRDRAIRDYAMLTPQVVHPDIIRPEVDAANFELKPVMFQMLQTVGQFNGLPNEDPHLHLKLFLEVSDAFKIAGATQDALRLRLFPYSLRDRARVWLNSLPSDSITTWNELADKFLMKYFPPTKNAKLRNEITSFHQIEDESLYEAWERFKELFRRCPHHGIPCCIQLETFYNGLNSSTRLMVDASANGALLSKSYTEAYEILERIANNNYQWPSARQPVVRGSAGVHSIDAIIALSAQVTSLTNMVKAMTAVPATVKQVTKLSCVYCGEDHDFDNCPGNPASVNYFRHPPPFPQRFQKQKQDKQLSKFLEILKQLHINIPFVEALEQIPNYVKFLKDILARKRRLGEFETVALTQESSHMLQSKIPTKLKDLGSFTIPCSIGNRYAGRALCDLGASINFMPLSVFKQLGVGECRPTIVTLQLADRSHAYPEGKIEDVLVKTFSSNWKDFDRCAERRVDNENRLDRCCSNVLNKVTTFEEVEEEDVAAIQTDWMDKQQSNRHNKVIEHLNLSDREVTTTLPSIESPPSFELKLLPSHLKYAYLGQNDTLPVIISSTLDAGQEQSLVDLLGKYRRAIGWTMADIKDSSWVSLVQCVPKKGGITVMANEKNELIPTRTVTGWRVCMDYRKLNKATRKDHFPLPFIDQMLDRLAGKQYYCFLDGYSGYNQIAIAPEDQENTTFTCPYGTFAFRRMPFGLCNAPATFQRCMMSIFSDMISKDGIEVDKAKIEVIDKLPPPTSVKGIRSFLGHAGFYRRFIKDFSRVAKPLCSLLEHDKPFHFDKKCLQAFSELKKALITAPVVISPYWNSPFELMCDASDHSVGAVLGQRKDKVFHSIYYASKTLTPTQINYTTTEKELLAVVFAFDKFRAYLVDRKGTENQVADHVSRLEADTSTLTRKGITKTFLDEQLLAIQQAQMLQQLESPWCQRTGNITIRHEMPLTNILEVEVFDVWGIDFIGPFPPSFDNLYILVAVDYVSKWVEATGLPTNDAKTMVTFFQKNVFSRFGTPRAIISDEGTHFCNKIFATAMTKYGVRHKIATTYHPQSNGQAEVSNREIKKILEKAVNPTKKDWSLHFHDSLWAYRTTYKTPLGMSPY</sequence>
<reference evidence="2" key="1">
    <citation type="journal article" date="2023" name="Hortic. Res.">
        <title>A chromosome-level phased genome enabling allele-level studies in sweet orange: a case study on citrus Huanglongbing tolerance.</title>
        <authorList>
            <person name="Wu B."/>
            <person name="Yu Q."/>
            <person name="Deng Z."/>
            <person name="Duan Y."/>
            <person name="Luo F."/>
            <person name="Gmitter F. Jr."/>
        </authorList>
    </citation>
    <scope>NUCLEOTIDE SEQUENCE [LARGE SCALE GENOMIC DNA]</scope>
    <source>
        <strain evidence="2">cv. Valencia</strain>
    </source>
</reference>
<organism evidence="1 2">
    <name type="scientific">Citrus sinensis</name>
    <name type="common">Sweet orange</name>
    <name type="synonym">Citrus aurantium var. sinensis</name>
    <dbReference type="NCBI Taxonomy" id="2711"/>
    <lineage>
        <taxon>Eukaryota</taxon>
        <taxon>Viridiplantae</taxon>
        <taxon>Streptophyta</taxon>
        <taxon>Embryophyta</taxon>
        <taxon>Tracheophyta</taxon>
        <taxon>Spermatophyta</taxon>
        <taxon>Magnoliopsida</taxon>
        <taxon>eudicotyledons</taxon>
        <taxon>Gunneridae</taxon>
        <taxon>Pentapetalae</taxon>
        <taxon>rosids</taxon>
        <taxon>malvids</taxon>
        <taxon>Sapindales</taxon>
        <taxon>Rutaceae</taxon>
        <taxon>Aurantioideae</taxon>
        <taxon>Citrus</taxon>
    </lineage>
</organism>
<comment type="caution">
    <text evidence="1">The sequence shown here is derived from an EMBL/GenBank/DDBJ whole genome shotgun (WGS) entry which is preliminary data.</text>
</comment>
<name>A0ACB8JR27_CITSI</name>
<dbReference type="Proteomes" id="UP000829398">
    <property type="component" value="Chromosome 6"/>
</dbReference>
<evidence type="ECO:0000313" key="2">
    <source>
        <dbReference type="Proteomes" id="UP000829398"/>
    </source>
</evidence>
<gene>
    <name evidence="1" type="ORF">KPL71_017592</name>
</gene>
<proteinExistence type="predicted"/>
<dbReference type="EMBL" id="CM039175">
    <property type="protein sequence ID" value="KAH9734998.1"/>
    <property type="molecule type" value="Genomic_DNA"/>
</dbReference>
<protein>
    <submittedName>
        <fullName evidence="1">Uncharacterized protein</fullName>
    </submittedName>
</protein>